<sequence>MTARAGSRARATTAVLPERARPDEDVDGLPVRPGSRDRAAAVVPPAGVRPDGDAGALPVRVRRLLAASGPPGPREVQRATRLGLDAAARPLGVREATEQVADALADIGGSGARLRRLWSDPAITDVLVNGPEEVWVDRGAGLERVAMDVGDVRLLAVRLAAAAGARLDDAAPIVDGRLPDGTRLHAVLAPIAARGACLSLRRHAPRALTLADWRAGGGIGAVGDQVLAALVNARANVLVSGGTGSGKTTMLASLLARAGPHERIVCIEEARELAPDHPHVLHLQARAPNVQGAGAVTLSELVRAALRMRPDRLVLGECRGPEVRDVLLALNTGHEGGLTTVHANTASDVPARLAALGSLAGLTPEAVAVQAVSALDAIVHVVREGGGRRVAEIAVLTLADGRLAAPVAMRGAPQRDGGWDLAPGPAWSALARVLDAGSGSTTQGAAA</sequence>
<dbReference type="PROSITE" id="PS00227">
    <property type="entry name" value="TUBULIN"/>
    <property type="match status" value="1"/>
</dbReference>
<evidence type="ECO:0000256" key="2">
    <source>
        <dbReference type="SAM" id="MobiDB-lite"/>
    </source>
</evidence>
<evidence type="ECO:0000256" key="1">
    <source>
        <dbReference type="ARBA" id="ARBA00006611"/>
    </source>
</evidence>
<dbReference type="InterPro" id="IPR027417">
    <property type="entry name" value="P-loop_NTPase"/>
</dbReference>
<evidence type="ECO:0000313" key="5">
    <source>
        <dbReference type="Proteomes" id="UP000275356"/>
    </source>
</evidence>
<evidence type="ECO:0000259" key="3">
    <source>
        <dbReference type="Pfam" id="PF00437"/>
    </source>
</evidence>
<reference evidence="4 5" key="1">
    <citation type="submission" date="2018-11" db="EMBL/GenBank/DDBJ databases">
        <title>Sequencing the genomes of 1000 actinobacteria strains.</title>
        <authorList>
            <person name="Klenk H.-P."/>
        </authorList>
    </citation>
    <scope>NUCLEOTIDE SEQUENCE [LARGE SCALE GENOMIC DNA]</scope>
    <source>
        <strain evidence="4 5">DSM 13521</strain>
    </source>
</reference>
<dbReference type="Proteomes" id="UP000275356">
    <property type="component" value="Unassembled WGS sequence"/>
</dbReference>
<dbReference type="GO" id="GO:0007017">
    <property type="term" value="P:microtubule-based process"/>
    <property type="evidence" value="ECO:0007669"/>
    <property type="project" value="InterPro"/>
</dbReference>
<feature type="region of interest" description="Disordered" evidence="2">
    <location>
        <begin position="1"/>
        <end position="54"/>
    </location>
</feature>
<dbReference type="InterPro" id="IPR017975">
    <property type="entry name" value="Tubulin_CS"/>
</dbReference>
<feature type="compositionally biased region" description="Low complexity" evidence="2">
    <location>
        <begin position="1"/>
        <end position="14"/>
    </location>
</feature>
<dbReference type="InterPro" id="IPR050921">
    <property type="entry name" value="T4SS_GSP_E_ATPase"/>
</dbReference>
<dbReference type="Pfam" id="PF00437">
    <property type="entry name" value="T2SSE"/>
    <property type="match status" value="1"/>
</dbReference>
<dbReference type="CDD" id="cd01130">
    <property type="entry name" value="VirB11-like_ATPase"/>
    <property type="match status" value="1"/>
</dbReference>
<dbReference type="GO" id="GO:0005525">
    <property type="term" value="F:GTP binding"/>
    <property type="evidence" value="ECO:0007669"/>
    <property type="project" value="InterPro"/>
</dbReference>
<dbReference type="Gene3D" id="3.30.450.90">
    <property type="match status" value="1"/>
</dbReference>
<dbReference type="InterPro" id="IPR001482">
    <property type="entry name" value="T2SS/T4SS_dom"/>
</dbReference>
<organism evidence="4 5">
    <name type="scientific">Salana multivorans</name>
    <dbReference type="NCBI Taxonomy" id="120377"/>
    <lineage>
        <taxon>Bacteria</taxon>
        <taxon>Bacillati</taxon>
        <taxon>Actinomycetota</taxon>
        <taxon>Actinomycetes</taxon>
        <taxon>Micrococcales</taxon>
        <taxon>Beutenbergiaceae</taxon>
        <taxon>Salana</taxon>
    </lineage>
</organism>
<protein>
    <submittedName>
        <fullName evidence="4">Pilus assembly protein CpaF</fullName>
    </submittedName>
</protein>
<dbReference type="GO" id="GO:0016887">
    <property type="term" value="F:ATP hydrolysis activity"/>
    <property type="evidence" value="ECO:0007669"/>
    <property type="project" value="InterPro"/>
</dbReference>
<gene>
    <name evidence="4" type="ORF">EDD28_0767</name>
</gene>
<dbReference type="Gene3D" id="3.40.50.300">
    <property type="entry name" value="P-loop containing nucleotide triphosphate hydrolases"/>
    <property type="match status" value="1"/>
</dbReference>
<dbReference type="PANTHER" id="PTHR30486">
    <property type="entry name" value="TWITCHING MOTILITY PROTEIN PILT"/>
    <property type="match status" value="1"/>
</dbReference>
<feature type="compositionally biased region" description="Low complexity" evidence="2">
    <location>
        <begin position="40"/>
        <end position="49"/>
    </location>
</feature>
<dbReference type="InterPro" id="IPR022399">
    <property type="entry name" value="TadA-like_ATPase"/>
</dbReference>
<dbReference type="EMBL" id="RKHQ01000001">
    <property type="protein sequence ID" value="ROR96190.1"/>
    <property type="molecule type" value="Genomic_DNA"/>
</dbReference>
<dbReference type="GO" id="GO:0005874">
    <property type="term" value="C:microtubule"/>
    <property type="evidence" value="ECO:0007669"/>
    <property type="project" value="InterPro"/>
</dbReference>
<accession>A0A3N2D8U4</accession>
<dbReference type="SUPFAM" id="SSF52540">
    <property type="entry name" value="P-loop containing nucleoside triphosphate hydrolases"/>
    <property type="match status" value="1"/>
</dbReference>
<dbReference type="PANTHER" id="PTHR30486:SF6">
    <property type="entry name" value="TYPE IV PILUS RETRACTATION ATPASE PILT"/>
    <property type="match status" value="1"/>
</dbReference>
<comment type="caution">
    <text evidence="4">The sequence shown here is derived from an EMBL/GenBank/DDBJ whole genome shotgun (WGS) entry which is preliminary data.</text>
</comment>
<feature type="domain" description="Bacterial type II secretion system protein E" evidence="3">
    <location>
        <begin position="116"/>
        <end position="383"/>
    </location>
</feature>
<proteinExistence type="inferred from homology"/>
<name>A0A3N2D8U4_9MICO</name>
<dbReference type="AlphaFoldDB" id="A0A3N2D8U4"/>
<comment type="similarity">
    <text evidence="1">Belongs to the GSP E family.</text>
</comment>
<keyword evidence="5" id="KW-1185">Reference proteome</keyword>
<dbReference type="NCBIfam" id="TIGR03819">
    <property type="entry name" value="heli_sec_ATPase"/>
    <property type="match status" value="1"/>
</dbReference>
<evidence type="ECO:0000313" key="4">
    <source>
        <dbReference type="EMBL" id="ROR96190.1"/>
    </source>
</evidence>